<protein>
    <submittedName>
        <fullName evidence="1">Uncharacterized protein</fullName>
    </submittedName>
</protein>
<keyword evidence="2" id="KW-1185">Reference proteome</keyword>
<sequence>MTQIKGFLVLLWIFILYFY</sequence>
<evidence type="ECO:0000313" key="1">
    <source>
        <dbReference type="EMBL" id="MBA0821901.1"/>
    </source>
</evidence>
<accession>A0A7J9IIG3</accession>
<organism evidence="1 2">
    <name type="scientific">Gossypium armourianum</name>
    <dbReference type="NCBI Taxonomy" id="34283"/>
    <lineage>
        <taxon>Eukaryota</taxon>
        <taxon>Viridiplantae</taxon>
        <taxon>Streptophyta</taxon>
        <taxon>Embryophyta</taxon>
        <taxon>Tracheophyta</taxon>
        <taxon>Spermatophyta</taxon>
        <taxon>Magnoliopsida</taxon>
        <taxon>eudicotyledons</taxon>
        <taxon>Gunneridae</taxon>
        <taxon>Pentapetalae</taxon>
        <taxon>rosids</taxon>
        <taxon>malvids</taxon>
        <taxon>Malvales</taxon>
        <taxon>Malvaceae</taxon>
        <taxon>Malvoideae</taxon>
        <taxon>Gossypium</taxon>
    </lineage>
</organism>
<reference evidence="1 2" key="1">
    <citation type="journal article" date="2019" name="Genome Biol. Evol.">
        <title>Insights into the evolution of the New World diploid cottons (Gossypium, subgenus Houzingenia) based on genome sequencing.</title>
        <authorList>
            <person name="Grover C.E."/>
            <person name="Arick M.A. 2nd"/>
            <person name="Thrash A."/>
            <person name="Conover J.L."/>
            <person name="Sanders W.S."/>
            <person name="Peterson D.G."/>
            <person name="Frelichowski J.E."/>
            <person name="Scheffler J.A."/>
            <person name="Scheffler B.E."/>
            <person name="Wendel J.F."/>
        </authorList>
    </citation>
    <scope>NUCLEOTIDE SEQUENCE [LARGE SCALE GENOMIC DNA]</scope>
    <source>
        <strain evidence="1">6</strain>
        <tissue evidence="1">Leaf</tissue>
    </source>
</reference>
<dbReference type="Proteomes" id="UP000593575">
    <property type="component" value="Unassembled WGS sequence"/>
</dbReference>
<gene>
    <name evidence="1" type="ORF">Goarm_018733</name>
</gene>
<comment type="caution">
    <text evidence="1">The sequence shown here is derived from an EMBL/GenBank/DDBJ whole genome shotgun (WGS) entry which is preliminary data.</text>
</comment>
<evidence type="ECO:0000313" key="2">
    <source>
        <dbReference type="Proteomes" id="UP000593575"/>
    </source>
</evidence>
<dbReference type="AlphaFoldDB" id="A0A7J9IIG3"/>
<proteinExistence type="predicted"/>
<dbReference type="EMBL" id="JABFAE010000001">
    <property type="protein sequence ID" value="MBA0821901.1"/>
    <property type="molecule type" value="Genomic_DNA"/>
</dbReference>
<name>A0A7J9IIG3_9ROSI</name>